<dbReference type="OrthoDB" id="384721at2"/>
<protein>
    <submittedName>
        <fullName evidence="1">Uncharacterized protein</fullName>
    </submittedName>
</protein>
<dbReference type="PANTHER" id="PTHR46211:SF1">
    <property type="entry name" value="GLYCEROPHOSPHODIESTER PHOSPHODIESTERASE, CYTOPLASMIC"/>
    <property type="match status" value="1"/>
</dbReference>
<reference evidence="1 2" key="1">
    <citation type="submission" date="2017-05" db="EMBL/GenBank/DDBJ databases">
        <title>Vagococcus spp. assemblies.</title>
        <authorList>
            <person name="Gulvik C.A."/>
        </authorList>
    </citation>
    <scope>NUCLEOTIDE SEQUENCE [LARGE SCALE GENOMIC DNA]</scope>
    <source>
        <strain evidence="1 2">NCFB 2497</strain>
    </source>
</reference>
<dbReference type="InterPro" id="IPR030395">
    <property type="entry name" value="GP_PDE_dom"/>
</dbReference>
<dbReference type="AlphaFoldDB" id="A0A369B8F6"/>
<dbReference type="Pfam" id="PF03009">
    <property type="entry name" value="GDPD"/>
    <property type="match status" value="1"/>
</dbReference>
<sequence length="243" mass="27633">MTLIFAHRGSKGTHPENTMAAFREAVNIKSDGIELDVQFSLDEELVIIHDGDVNRTTNGKGLVKEKTLAELKVLDAGSWFDPIYKDEKIPTFNEVIELLVAEKYTGILNIEIKTDEYDYDGIEARILNVINSFELPFKVILSSFNTETMARVITLDSLYEKAIILDKSKRKIEFGLETSEISGLHPSIKWIEENVDLVKTQHKAFRPWTVNSEEQMKFCFDLGLAGIHTDFPKKAMALKESYL</sequence>
<gene>
    <name evidence="1" type="ORF">CBF32_02005</name>
</gene>
<dbReference type="RefSeq" id="WP_114288587.1">
    <property type="nucleotide sequence ID" value="NZ_CP081461.1"/>
</dbReference>
<dbReference type="InterPro" id="IPR017946">
    <property type="entry name" value="PLC-like_Pdiesterase_TIM-brl"/>
</dbReference>
<evidence type="ECO:0000313" key="1">
    <source>
        <dbReference type="EMBL" id="RSU04171.1"/>
    </source>
</evidence>
<name>A0A369B8F6_9ENTE</name>
<dbReference type="PROSITE" id="PS51704">
    <property type="entry name" value="GP_PDE"/>
    <property type="match status" value="1"/>
</dbReference>
<proteinExistence type="predicted"/>
<dbReference type="EMBL" id="NGJX01000002">
    <property type="protein sequence ID" value="RSU04171.1"/>
    <property type="molecule type" value="Genomic_DNA"/>
</dbReference>
<organism evidence="1 2">
    <name type="scientific">Vagococcus fluvialis</name>
    <dbReference type="NCBI Taxonomy" id="2738"/>
    <lineage>
        <taxon>Bacteria</taxon>
        <taxon>Bacillati</taxon>
        <taxon>Bacillota</taxon>
        <taxon>Bacilli</taxon>
        <taxon>Lactobacillales</taxon>
        <taxon>Enterococcaceae</taxon>
        <taxon>Vagococcus</taxon>
    </lineage>
</organism>
<evidence type="ECO:0000313" key="2">
    <source>
        <dbReference type="Proteomes" id="UP000288197"/>
    </source>
</evidence>
<dbReference type="CDD" id="cd08563">
    <property type="entry name" value="GDPD_TtGDE_like"/>
    <property type="match status" value="1"/>
</dbReference>
<comment type="caution">
    <text evidence="1">The sequence shown here is derived from an EMBL/GenBank/DDBJ whole genome shotgun (WGS) entry which is preliminary data.</text>
</comment>
<dbReference type="Gene3D" id="3.20.20.190">
    <property type="entry name" value="Phosphatidylinositol (PI) phosphodiesterase"/>
    <property type="match status" value="1"/>
</dbReference>
<dbReference type="SUPFAM" id="SSF51695">
    <property type="entry name" value="PLC-like phosphodiesterases"/>
    <property type="match status" value="1"/>
</dbReference>
<accession>A0A369B8F6</accession>
<dbReference type="PANTHER" id="PTHR46211">
    <property type="entry name" value="GLYCEROPHOSPHORYL DIESTER PHOSPHODIESTERASE"/>
    <property type="match status" value="1"/>
</dbReference>
<dbReference type="GO" id="GO:0008081">
    <property type="term" value="F:phosphoric diester hydrolase activity"/>
    <property type="evidence" value="ECO:0007669"/>
    <property type="project" value="InterPro"/>
</dbReference>
<keyword evidence="2" id="KW-1185">Reference proteome</keyword>
<dbReference type="Proteomes" id="UP000288197">
    <property type="component" value="Unassembled WGS sequence"/>
</dbReference>
<dbReference type="GO" id="GO:0006629">
    <property type="term" value="P:lipid metabolic process"/>
    <property type="evidence" value="ECO:0007669"/>
    <property type="project" value="InterPro"/>
</dbReference>
<dbReference type="GeneID" id="63145280"/>